<keyword evidence="4" id="KW-0009">Actin-binding</keyword>
<comment type="subcellular location">
    <subcellularLocation>
        <location evidence="1">Nucleus matrix</location>
    </subcellularLocation>
</comment>
<evidence type="ECO:0000313" key="8">
    <source>
        <dbReference type="Proteomes" id="UP000054538"/>
    </source>
</evidence>
<dbReference type="FunCoup" id="A0A0D0DPS7">
    <property type="interactions" value="139"/>
</dbReference>
<evidence type="ECO:0000259" key="6">
    <source>
        <dbReference type="PROSITE" id="PS51263"/>
    </source>
</evidence>
<dbReference type="AlphaFoldDB" id="A0A0D0DPS7"/>
<protein>
    <recommendedName>
        <fullName evidence="3">Cofilin</fullName>
    </recommendedName>
    <alternativeName>
        <fullName evidence="5">Actin-depolymerizing factor 1</fullName>
    </alternativeName>
</protein>
<dbReference type="SUPFAM" id="SSF55753">
    <property type="entry name" value="Actin depolymerizing proteins"/>
    <property type="match status" value="1"/>
</dbReference>
<dbReference type="InterPro" id="IPR017904">
    <property type="entry name" value="ADF/Cofilin"/>
</dbReference>
<proteinExistence type="inferred from homology"/>
<dbReference type="STRING" id="930991.A0A0D0DPS7"/>
<dbReference type="HOGENOM" id="CLU_094004_3_2_1"/>
<accession>A0A0D0DPS7</accession>
<reference evidence="8" key="2">
    <citation type="submission" date="2015-01" db="EMBL/GenBank/DDBJ databases">
        <title>Evolutionary Origins and Diversification of the Mycorrhizal Mutualists.</title>
        <authorList>
            <consortium name="DOE Joint Genome Institute"/>
            <consortium name="Mycorrhizal Genomics Consortium"/>
            <person name="Kohler A."/>
            <person name="Kuo A."/>
            <person name="Nagy L.G."/>
            <person name="Floudas D."/>
            <person name="Copeland A."/>
            <person name="Barry K.W."/>
            <person name="Cichocki N."/>
            <person name="Veneault-Fourrey C."/>
            <person name="LaButti K."/>
            <person name="Lindquist E.A."/>
            <person name="Lipzen A."/>
            <person name="Lundell T."/>
            <person name="Morin E."/>
            <person name="Murat C."/>
            <person name="Riley R."/>
            <person name="Ohm R."/>
            <person name="Sun H."/>
            <person name="Tunlid A."/>
            <person name="Henrissat B."/>
            <person name="Grigoriev I.V."/>
            <person name="Hibbett D.S."/>
            <person name="Martin F."/>
        </authorList>
    </citation>
    <scope>NUCLEOTIDE SEQUENCE [LARGE SCALE GENOMIC DNA]</scope>
    <source>
        <strain evidence="8">Ve08.2h10</strain>
    </source>
</reference>
<dbReference type="CDD" id="cd11286">
    <property type="entry name" value="ADF_cofilin_like"/>
    <property type="match status" value="1"/>
</dbReference>
<gene>
    <name evidence="7" type="ORF">PAXRUDRAFT_478551</name>
</gene>
<dbReference type="InterPro" id="IPR029006">
    <property type="entry name" value="ADF-H/Gelsolin-like_dom_sf"/>
</dbReference>
<evidence type="ECO:0000256" key="1">
    <source>
        <dbReference type="ARBA" id="ARBA00004109"/>
    </source>
</evidence>
<dbReference type="Gene3D" id="3.40.20.10">
    <property type="entry name" value="Severin"/>
    <property type="match status" value="1"/>
</dbReference>
<name>A0A0D0DPS7_9AGAM</name>
<comment type="similarity">
    <text evidence="2">Belongs to the actin-binding proteins ADF family.</text>
</comment>
<keyword evidence="8" id="KW-1185">Reference proteome</keyword>
<dbReference type="PANTHER" id="PTHR11913">
    <property type="entry name" value="COFILIN-RELATED"/>
    <property type="match status" value="1"/>
</dbReference>
<feature type="domain" description="ADF-H" evidence="6">
    <location>
        <begin position="4"/>
        <end position="133"/>
    </location>
</feature>
<evidence type="ECO:0000313" key="7">
    <source>
        <dbReference type="EMBL" id="KIK94048.1"/>
    </source>
</evidence>
<evidence type="ECO:0000256" key="5">
    <source>
        <dbReference type="ARBA" id="ARBA00032427"/>
    </source>
</evidence>
<organism evidence="7 8">
    <name type="scientific">Paxillus rubicundulus Ve08.2h10</name>
    <dbReference type="NCBI Taxonomy" id="930991"/>
    <lineage>
        <taxon>Eukaryota</taxon>
        <taxon>Fungi</taxon>
        <taxon>Dikarya</taxon>
        <taxon>Basidiomycota</taxon>
        <taxon>Agaricomycotina</taxon>
        <taxon>Agaricomycetes</taxon>
        <taxon>Agaricomycetidae</taxon>
        <taxon>Boletales</taxon>
        <taxon>Paxilineae</taxon>
        <taxon>Paxillaceae</taxon>
        <taxon>Paxillus</taxon>
    </lineage>
</organism>
<dbReference type="SMART" id="SM00102">
    <property type="entry name" value="ADF"/>
    <property type="match status" value="1"/>
</dbReference>
<evidence type="ECO:0000256" key="3">
    <source>
        <dbReference type="ARBA" id="ARBA00015630"/>
    </source>
</evidence>
<dbReference type="Proteomes" id="UP000054538">
    <property type="component" value="Unassembled WGS sequence"/>
</dbReference>
<dbReference type="Pfam" id="PF00241">
    <property type="entry name" value="Cofilin_ADF"/>
    <property type="match status" value="1"/>
</dbReference>
<dbReference type="GO" id="GO:0016363">
    <property type="term" value="C:nuclear matrix"/>
    <property type="evidence" value="ECO:0007669"/>
    <property type="project" value="UniProtKB-SubCell"/>
</dbReference>
<dbReference type="OrthoDB" id="10249245at2759"/>
<evidence type="ECO:0000256" key="2">
    <source>
        <dbReference type="ARBA" id="ARBA00006844"/>
    </source>
</evidence>
<dbReference type="GO" id="GO:0003779">
    <property type="term" value="F:actin binding"/>
    <property type="evidence" value="ECO:0007669"/>
    <property type="project" value="UniProtKB-KW"/>
</dbReference>
<dbReference type="GO" id="GO:0015629">
    <property type="term" value="C:actin cytoskeleton"/>
    <property type="evidence" value="ECO:0007669"/>
    <property type="project" value="InterPro"/>
</dbReference>
<dbReference type="InterPro" id="IPR002108">
    <property type="entry name" value="ADF-H"/>
</dbReference>
<sequence>MASGVPVSDKCLSTYQELKARRLKYIVYTLNSTNSEIIVEKTSNSSDYEQFVTSLPKAECRWVVYDFEFEKDGAKRSKICFISWSPDNAKIRSKMVFASSRDGLRRSLDGIHVEIQATDPDEIEYNTVHNKATLTIR</sequence>
<dbReference type="GO" id="GO:0030042">
    <property type="term" value="P:actin filament depolymerization"/>
    <property type="evidence" value="ECO:0007669"/>
    <property type="project" value="InterPro"/>
</dbReference>
<dbReference type="PRINTS" id="PR00006">
    <property type="entry name" value="COFILIN"/>
</dbReference>
<evidence type="ECO:0000256" key="4">
    <source>
        <dbReference type="ARBA" id="ARBA00023203"/>
    </source>
</evidence>
<dbReference type="EMBL" id="KN825133">
    <property type="protein sequence ID" value="KIK94048.1"/>
    <property type="molecule type" value="Genomic_DNA"/>
</dbReference>
<reference evidence="7 8" key="1">
    <citation type="submission" date="2014-04" db="EMBL/GenBank/DDBJ databases">
        <authorList>
            <consortium name="DOE Joint Genome Institute"/>
            <person name="Kuo A."/>
            <person name="Kohler A."/>
            <person name="Jargeat P."/>
            <person name="Nagy L.G."/>
            <person name="Floudas D."/>
            <person name="Copeland A."/>
            <person name="Barry K.W."/>
            <person name="Cichocki N."/>
            <person name="Veneault-Fourrey C."/>
            <person name="LaButti K."/>
            <person name="Lindquist E.A."/>
            <person name="Lipzen A."/>
            <person name="Lundell T."/>
            <person name="Morin E."/>
            <person name="Murat C."/>
            <person name="Sun H."/>
            <person name="Tunlid A."/>
            <person name="Henrissat B."/>
            <person name="Grigoriev I.V."/>
            <person name="Hibbett D.S."/>
            <person name="Martin F."/>
            <person name="Nordberg H.P."/>
            <person name="Cantor M.N."/>
            <person name="Hua S.X."/>
        </authorList>
    </citation>
    <scope>NUCLEOTIDE SEQUENCE [LARGE SCALE GENOMIC DNA]</scope>
    <source>
        <strain evidence="7 8">Ve08.2h10</strain>
    </source>
</reference>
<dbReference type="PROSITE" id="PS51263">
    <property type="entry name" value="ADF_H"/>
    <property type="match status" value="1"/>
</dbReference>
<dbReference type="InParanoid" id="A0A0D0DPS7"/>